<proteinExistence type="predicted"/>
<reference evidence="4 5" key="2">
    <citation type="submission" date="2024-07" db="EMBL/GenBank/DDBJ databases">
        <authorList>
            <person name="Akdeniz Z."/>
        </authorList>
    </citation>
    <scope>NUCLEOTIDE SEQUENCE [LARGE SCALE GENOMIC DNA]</scope>
</reference>
<evidence type="ECO:0000313" key="4">
    <source>
        <dbReference type="EMBL" id="CAL6023403.1"/>
    </source>
</evidence>
<gene>
    <name evidence="3" type="ORF">HINF_LOCUS11749</name>
    <name evidence="4" type="ORF">HINF_LOCUS29117</name>
</gene>
<evidence type="ECO:0000313" key="5">
    <source>
        <dbReference type="Proteomes" id="UP001642409"/>
    </source>
</evidence>
<keyword evidence="2" id="KW-0677">Repeat</keyword>
<dbReference type="InterPro" id="IPR001611">
    <property type="entry name" value="Leu-rich_rpt"/>
</dbReference>
<evidence type="ECO:0000313" key="3">
    <source>
        <dbReference type="EMBL" id="CAI9924104.1"/>
    </source>
</evidence>
<accession>A0AA86NR84</accession>
<dbReference type="EMBL" id="CAXDID020000093">
    <property type="protein sequence ID" value="CAL6023403.1"/>
    <property type="molecule type" value="Genomic_DNA"/>
</dbReference>
<keyword evidence="5" id="KW-1185">Reference proteome</keyword>
<dbReference type="Gene3D" id="3.80.10.10">
    <property type="entry name" value="Ribonuclease Inhibitor"/>
    <property type="match status" value="2"/>
</dbReference>
<dbReference type="InterPro" id="IPR025875">
    <property type="entry name" value="Leu-rich_rpt_4"/>
</dbReference>
<dbReference type="PANTHER" id="PTHR46652">
    <property type="entry name" value="LEUCINE-RICH REPEAT AND IQ DOMAIN-CONTAINING PROTEIN 1-RELATED"/>
    <property type="match status" value="1"/>
</dbReference>
<evidence type="ECO:0000256" key="2">
    <source>
        <dbReference type="ARBA" id="ARBA00022737"/>
    </source>
</evidence>
<dbReference type="InterPro" id="IPR032675">
    <property type="entry name" value="LRR_dom_sf"/>
</dbReference>
<dbReference type="InterPro" id="IPR050836">
    <property type="entry name" value="SDS22/Internalin_LRR"/>
</dbReference>
<dbReference type="AlphaFoldDB" id="A0AA86NR84"/>
<organism evidence="3">
    <name type="scientific">Hexamita inflata</name>
    <dbReference type="NCBI Taxonomy" id="28002"/>
    <lineage>
        <taxon>Eukaryota</taxon>
        <taxon>Metamonada</taxon>
        <taxon>Diplomonadida</taxon>
        <taxon>Hexamitidae</taxon>
        <taxon>Hexamitinae</taxon>
        <taxon>Hexamita</taxon>
    </lineage>
</organism>
<keyword evidence="1" id="KW-0433">Leucine-rich repeat</keyword>
<comment type="caution">
    <text evidence="3">The sequence shown here is derived from an EMBL/GenBank/DDBJ whole genome shotgun (WGS) entry which is preliminary data.</text>
</comment>
<dbReference type="Proteomes" id="UP001642409">
    <property type="component" value="Unassembled WGS sequence"/>
</dbReference>
<sequence length="408" mass="47459">MKPNHVIESKEDLLNHFNSSQKLEILDQEQMEKLLEMDVPPEVWEDASNRNLLSFSQEFVQQTKEFKFQRRGMQYCYILSFLTNLTDINLSANKISDISAVSKLKNLKKLDLSINFIDDIYALQSLTGLINLDLNRNKLTSYTVALPNLVELILYGNPLQDKSGLQHSPKLERLNLSKTETTDLQTISQLFGLKELYLSQNNITQISHLSNFVNLQKLHISQNKQLQNIEPLKFCTQLTELGISTTGVADIWSLQFMKNLITLQMVNTQVVDLHPLQHLYKLEDIFASYSCIIDVSPLSTLTQLNYLNFRNNKITNAETLEHHKNFSKYSVQGQNFPTPDELKFYNKRLSVHSSQKQIRKIQNENRASKFRESMTHRKEQFNLKINEQIQYMNRKIEIIFSHNSNADQ</sequence>
<dbReference type="PANTHER" id="PTHR46652:SF3">
    <property type="entry name" value="LEUCINE-RICH REPEAT-CONTAINING PROTEIN 9"/>
    <property type="match status" value="1"/>
</dbReference>
<dbReference type="SUPFAM" id="SSF52058">
    <property type="entry name" value="L domain-like"/>
    <property type="match status" value="1"/>
</dbReference>
<dbReference type="PROSITE" id="PS51450">
    <property type="entry name" value="LRR"/>
    <property type="match status" value="5"/>
</dbReference>
<dbReference type="InterPro" id="IPR003591">
    <property type="entry name" value="Leu-rich_rpt_typical-subtyp"/>
</dbReference>
<evidence type="ECO:0000256" key="1">
    <source>
        <dbReference type="ARBA" id="ARBA00022614"/>
    </source>
</evidence>
<dbReference type="SMART" id="SM00365">
    <property type="entry name" value="LRR_SD22"/>
    <property type="match status" value="6"/>
</dbReference>
<reference evidence="3" key="1">
    <citation type="submission" date="2023-06" db="EMBL/GenBank/DDBJ databases">
        <authorList>
            <person name="Kurt Z."/>
        </authorList>
    </citation>
    <scope>NUCLEOTIDE SEQUENCE</scope>
</reference>
<dbReference type="EMBL" id="CATOUU010000302">
    <property type="protein sequence ID" value="CAI9924104.1"/>
    <property type="molecule type" value="Genomic_DNA"/>
</dbReference>
<protein>
    <submittedName>
        <fullName evidence="3">Uncharacterized protein</fullName>
    </submittedName>
</protein>
<dbReference type="Pfam" id="PF12799">
    <property type="entry name" value="LRR_4"/>
    <property type="match status" value="2"/>
</dbReference>
<name>A0AA86NR84_9EUKA</name>
<dbReference type="SMART" id="SM00369">
    <property type="entry name" value="LRR_TYP"/>
    <property type="match status" value="5"/>
</dbReference>